<dbReference type="PANTHER" id="PTHR46685">
    <property type="entry name" value="28S RIBOSOMAL PROTEIN S15, MITOCHONDRIAL"/>
    <property type="match status" value="1"/>
</dbReference>
<protein>
    <recommendedName>
        <fullName evidence="7">Small ribosomal subunit protein uS15m</fullName>
    </recommendedName>
    <alternativeName>
        <fullName evidence="8">28S ribosomal protein S15, mitochondrial</fullName>
    </alternativeName>
</protein>
<evidence type="ECO:0000256" key="10">
    <source>
        <dbReference type="SAM" id="Phobius"/>
    </source>
</evidence>
<dbReference type="InterPro" id="IPR009068">
    <property type="entry name" value="uS15_NS1_RNA-bd_sf"/>
</dbReference>
<keyword evidence="10" id="KW-0812">Transmembrane</keyword>
<keyword evidence="5" id="KW-0496">Mitochondrion</keyword>
<keyword evidence="10" id="KW-1133">Transmembrane helix</keyword>
<dbReference type="AlphaFoldDB" id="A0AAW1U704"/>
<evidence type="ECO:0000256" key="1">
    <source>
        <dbReference type="ARBA" id="ARBA00004173"/>
    </source>
</evidence>
<evidence type="ECO:0000256" key="7">
    <source>
        <dbReference type="ARBA" id="ARBA00035249"/>
    </source>
</evidence>
<keyword evidence="6" id="KW-0687">Ribonucleoprotein</keyword>
<keyword evidence="10" id="KW-0472">Membrane</keyword>
<dbReference type="EMBL" id="JARQZJ010000062">
    <property type="protein sequence ID" value="KAK9879447.1"/>
    <property type="molecule type" value="Genomic_DNA"/>
</dbReference>
<feature type="transmembrane region" description="Helical" evidence="10">
    <location>
        <begin position="27"/>
        <end position="45"/>
    </location>
</feature>
<dbReference type="Proteomes" id="UP001431783">
    <property type="component" value="Unassembled WGS sequence"/>
</dbReference>
<keyword evidence="4" id="KW-0689">Ribosomal protein</keyword>
<evidence type="ECO:0000256" key="2">
    <source>
        <dbReference type="ARBA" id="ARBA00008434"/>
    </source>
</evidence>
<dbReference type="GO" id="GO:0003735">
    <property type="term" value="F:structural constituent of ribosome"/>
    <property type="evidence" value="ECO:0007669"/>
    <property type="project" value="InterPro"/>
</dbReference>
<name>A0AAW1U704_9CUCU</name>
<dbReference type="Pfam" id="PF00312">
    <property type="entry name" value="Ribosomal_S15"/>
    <property type="match status" value="1"/>
</dbReference>
<dbReference type="InterPro" id="IPR052137">
    <property type="entry name" value="uS15_ribosomal"/>
</dbReference>
<keyword evidence="3" id="KW-0809">Transit peptide</keyword>
<comment type="subcellular location">
    <subcellularLocation>
        <location evidence="1">Mitochondrion</location>
    </subcellularLocation>
</comment>
<feature type="coiled-coil region" evidence="9">
    <location>
        <begin position="306"/>
        <end position="333"/>
    </location>
</feature>
<dbReference type="SUPFAM" id="SSF47060">
    <property type="entry name" value="S15/NS1 RNA-binding domain"/>
    <property type="match status" value="1"/>
</dbReference>
<evidence type="ECO:0000256" key="9">
    <source>
        <dbReference type="SAM" id="Coils"/>
    </source>
</evidence>
<dbReference type="PANTHER" id="PTHR46685:SF1">
    <property type="entry name" value="SMALL RIBOSOMAL SUBUNIT PROTEIN US15M"/>
    <property type="match status" value="1"/>
</dbReference>
<gene>
    <name evidence="11" type="ORF">WA026_006517</name>
</gene>
<dbReference type="SMART" id="SM01387">
    <property type="entry name" value="Ribosomal_S15"/>
    <property type="match status" value="1"/>
</dbReference>
<sequence length="335" mass="40616">MNSTRLVRCVTFVSVKRYFRLVNNKRFSNLLSVWISCLINLRQLVLLISNFYLDYFITELFPFVMNSFRLLKLHPIKTQFREYALKSDLKIKWVRPEKIPCFKPEKSGDLETFPEIDKKLYQEDFKNCKELKTANELVKKLFTLEFAPRNETVRHYINRTSDKVRRHVNDYGSHEATIAAWTGVIRAMQESMERLPRNKIMKVQLKELIDRRKKFLKYLRRWDYKRFEWLLETLNLKYVPMPLDVHWITRKDSLTKLTDKYCDDIRKDKLEKLKLQLQSEQPAFLEEKIRILEFIRNEQKSCNVEVTVHQDEIDNVKRRLDDLKEKVKQLNQEEI</sequence>
<accession>A0AAW1U704</accession>
<evidence type="ECO:0000256" key="5">
    <source>
        <dbReference type="ARBA" id="ARBA00023128"/>
    </source>
</evidence>
<evidence type="ECO:0000313" key="12">
    <source>
        <dbReference type="Proteomes" id="UP001431783"/>
    </source>
</evidence>
<comment type="similarity">
    <text evidence="2">Belongs to the universal ribosomal protein uS15 family.</text>
</comment>
<evidence type="ECO:0000313" key="11">
    <source>
        <dbReference type="EMBL" id="KAK9879447.1"/>
    </source>
</evidence>
<reference evidence="11 12" key="1">
    <citation type="submission" date="2023-03" db="EMBL/GenBank/DDBJ databases">
        <title>Genome insight into feeding habits of ladybird beetles.</title>
        <authorList>
            <person name="Li H.-S."/>
            <person name="Huang Y.-H."/>
            <person name="Pang H."/>
        </authorList>
    </citation>
    <scope>NUCLEOTIDE SEQUENCE [LARGE SCALE GENOMIC DNA]</scope>
    <source>
        <strain evidence="11">SYSU_2023b</strain>
        <tissue evidence="11">Whole body</tissue>
    </source>
</reference>
<evidence type="ECO:0000256" key="8">
    <source>
        <dbReference type="ARBA" id="ARBA00035528"/>
    </source>
</evidence>
<dbReference type="Gene3D" id="1.10.287.10">
    <property type="entry name" value="S15/NS1, RNA-binding"/>
    <property type="match status" value="1"/>
</dbReference>
<evidence type="ECO:0000256" key="4">
    <source>
        <dbReference type="ARBA" id="ARBA00022980"/>
    </source>
</evidence>
<dbReference type="GO" id="GO:0005763">
    <property type="term" value="C:mitochondrial small ribosomal subunit"/>
    <property type="evidence" value="ECO:0007669"/>
    <property type="project" value="TreeGrafter"/>
</dbReference>
<keyword evidence="12" id="KW-1185">Reference proteome</keyword>
<proteinExistence type="inferred from homology"/>
<evidence type="ECO:0000256" key="3">
    <source>
        <dbReference type="ARBA" id="ARBA00022946"/>
    </source>
</evidence>
<dbReference type="GO" id="GO:0032543">
    <property type="term" value="P:mitochondrial translation"/>
    <property type="evidence" value="ECO:0007669"/>
    <property type="project" value="TreeGrafter"/>
</dbReference>
<organism evidence="11 12">
    <name type="scientific">Henosepilachna vigintioctopunctata</name>
    <dbReference type="NCBI Taxonomy" id="420089"/>
    <lineage>
        <taxon>Eukaryota</taxon>
        <taxon>Metazoa</taxon>
        <taxon>Ecdysozoa</taxon>
        <taxon>Arthropoda</taxon>
        <taxon>Hexapoda</taxon>
        <taxon>Insecta</taxon>
        <taxon>Pterygota</taxon>
        <taxon>Neoptera</taxon>
        <taxon>Endopterygota</taxon>
        <taxon>Coleoptera</taxon>
        <taxon>Polyphaga</taxon>
        <taxon>Cucujiformia</taxon>
        <taxon>Coccinelloidea</taxon>
        <taxon>Coccinellidae</taxon>
        <taxon>Epilachninae</taxon>
        <taxon>Epilachnini</taxon>
        <taxon>Henosepilachna</taxon>
    </lineage>
</organism>
<evidence type="ECO:0000256" key="6">
    <source>
        <dbReference type="ARBA" id="ARBA00023274"/>
    </source>
</evidence>
<keyword evidence="9" id="KW-0175">Coiled coil</keyword>
<dbReference type="GO" id="GO:0003723">
    <property type="term" value="F:RNA binding"/>
    <property type="evidence" value="ECO:0007669"/>
    <property type="project" value="TreeGrafter"/>
</dbReference>
<comment type="caution">
    <text evidence="11">The sequence shown here is derived from an EMBL/GenBank/DDBJ whole genome shotgun (WGS) entry which is preliminary data.</text>
</comment>
<dbReference type="InterPro" id="IPR000589">
    <property type="entry name" value="Ribosomal_uS15"/>
</dbReference>